<dbReference type="Proteomes" id="UP001221838">
    <property type="component" value="Unassembled WGS sequence"/>
</dbReference>
<dbReference type="InterPro" id="IPR041029">
    <property type="entry name" value="GbpA_2"/>
</dbReference>
<dbReference type="RefSeq" id="WP_272142138.1">
    <property type="nucleotide sequence ID" value="NZ_JAQNDM010000002.1"/>
</dbReference>
<dbReference type="EMBL" id="JAQNDM010000002">
    <property type="protein sequence ID" value="MDC0712076.1"/>
    <property type="molecule type" value="Genomic_DNA"/>
</dbReference>
<feature type="domain" description="N-acetylglucosamine binding protein A" evidence="1">
    <location>
        <begin position="6"/>
        <end position="74"/>
    </location>
</feature>
<dbReference type="Gene3D" id="3.30.70.2150">
    <property type="match status" value="1"/>
</dbReference>
<sequence>MEHRGGRDAELHDLRLTETSAAVNWLLRLAEQVNNNSLRVGALNEKEKLLPIESAQGNSVYVQEDGYRFQIDIEKPSVTPEVPCNH</sequence>
<evidence type="ECO:0000313" key="2">
    <source>
        <dbReference type="EMBL" id="MDC0712076.1"/>
    </source>
</evidence>
<evidence type="ECO:0000313" key="3">
    <source>
        <dbReference type="Proteomes" id="UP001221838"/>
    </source>
</evidence>
<name>A0ABT5DEJ8_9BACT</name>
<proteinExistence type="predicted"/>
<reference evidence="2 3" key="1">
    <citation type="submission" date="2022-11" db="EMBL/GenBank/DDBJ databases">
        <title>Minimal conservation of predation-associated metabolite biosynthetic gene clusters underscores biosynthetic potential of Myxococcota including descriptions for ten novel species: Archangium lansinium sp. nov., Myxococcus landrumus sp. nov., Nannocystis bai.</title>
        <authorList>
            <person name="Ahearne A."/>
            <person name="Stevens C."/>
            <person name="Dowd S."/>
        </authorList>
    </citation>
    <scope>NUCLEOTIDE SEQUENCE [LARGE SCALE GENOMIC DNA]</scope>
    <source>
        <strain evidence="2 3">NCWAL01</strain>
    </source>
</reference>
<comment type="caution">
    <text evidence="2">The sequence shown here is derived from an EMBL/GenBank/DDBJ whole genome shotgun (WGS) entry which is preliminary data.</text>
</comment>
<accession>A0ABT5DEJ8</accession>
<evidence type="ECO:0000259" key="1">
    <source>
        <dbReference type="Pfam" id="PF18416"/>
    </source>
</evidence>
<gene>
    <name evidence="2" type="ORF">POL68_26655</name>
</gene>
<organism evidence="2 3">
    <name type="scientific">Stigmatella ashevillensis</name>
    <dbReference type="NCBI Taxonomy" id="2995309"/>
    <lineage>
        <taxon>Bacteria</taxon>
        <taxon>Pseudomonadati</taxon>
        <taxon>Myxococcota</taxon>
        <taxon>Myxococcia</taxon>
        <taxon>Myxococcales</taxon>
        <taxon>Cystobacterineae</taxon>
        <taxon>Archangiaceae</taxon>
        <taxon>Stigmatella</taxon>
    </lineage>
</organism>
<keyword evidence="3" id="KW-1185">Reference proteome</keyword>
<dbReference type="Pfam" id="PF18416">
    <property type="entry name" value="GbpA_2"/>
    <property type="match status" value="1"/>
</dbReference>
<protein>
    <recommendedName>
        <fullName evidence="1">N-acetylglucosamine binding protein A domain-containing protein</fullName>
    </recommendedName>
</protein>